<name>A0A4Y7TGV7_COPMI</name>
<feature type="region of interest" description="Disordered" evidence="3">
    <location>
        <begin position="380"/>
        <end position="437"/>
    </location>
</feature>
<organism evidence="5 6">
    <name type="scientific">Coprinellus micaceus</name>
    <name type="common">Glistening ink-cap mushroom</name>
    <name type="synonym">Coprinus micaceus</name>
    <dbReference type="NCBI Taxonomy" id="71717"/>
    <lineage>
        <taxon>Eukaryota</taxon>
        <taxon>Fungi</taxon>
        <taxon>Dikarya</taxon>
        <taxon>Basidiomycota</taxon>
        <taxon>Agaricomycotina</taxon>
        <taxon>Agaricomycetes</taxon>
        <taxon>Agaricomycetidae</taxon>
        <taxon>Agaricales</taxon>
        <taxon>Agaricineae</taxon>
        <taxon>Psathyrellaceae</taxon>
        <taxon>Coprinellus</taxon>
    </lineage>
</organism>
<gene>
    <name evidence="5" type="ORF">FA13DRAFT_1730915</name>
</gene>
<accession>A0A4Y7TGV7</accession>
<dbReference type="Proteomes" id="UP000298030">
    <property type="component" value="Unassembled WGS sequence"/>
</dbReference>
<evidence type="ECO:0000313" key="5">
    <source>
        <dbReference type="EMBL" id="TEB33158.1"/>
    </source>
</evidence>
<feature type="region of interest" description="Disordered" evidence="3">
    <location>
        <begin position="312"/>
        <end position="359"/>
    </location>
</feature>
<feature type="region of interest" description="Disordered" evidence="3">
    <location>
        <begin position="457"/>
        <end position="736"/>
    </location>
</feature>
<evidence type="ECO:0000259" key="4">
    <source>
        <dbReference type="Pfam" id="PF13934"/>
    </source>
</evidence>
<proteinExistence type="predicted"/>
<feature type="domain" description="ELYS-like" evidence="4">
    <location>
        <begin position="145"/>
        <end position="234"/>
    </location>
</feature>
<comment type="subcellular location">
    <subcellularLocation>
        <location evidence="1">Nucleus</location>
    </subcellularLocation>
</comment>
<reference evidence="5 6" key="1">
    <citation type="journal article" date="2019" name="Nat. Ecol. Evol.">
        <title>Megaphylogeny resolves global patterns of mushroom evolution.</title>
        <authorList>
            <person name="Varga T."/>
            <person name="Krizsan K."/>
            <person name="Foldi C."/>
            <person name="Dima B."/>
            <person name="Sanchez-Garcia M."/>
            <person name="Sanchez-Ramirez S."/>
            <person name="Szollosi G.J."/>
            <person name="Szarkandi J.G."/>
            <person name="Papp V."/>
            <person name="Albert L."/>
            <person name="Andreopoulos W."/>
            <person name="Angelini C."/>
            <person name="Antonin V."/>
            <person name="Barry K.W."/>
            <person name="Bougher N.L."/>
            <person name="Buchanan P."/>
            <person name="Buyck B."/>
            <person name="Bense V."/>
            <person name="Catcheside P."/>
            <person name="Chovatia M."/>
            <person name="Cooper J."/>
            <person name="Damon W."/>
            <person name="Desjardin D."/>
            <person name="Finy P."/>
            <person name="Geml J."/>
            <person name="Haridas S."/>
            <person name="Hughes K."/>
            <person name="Justo A."/>
            <person name="Karasinski D."/>
            <person name="Kautmanova I."/>
            <person name="Kiss B."/>
            <person name="Kocsube S."/>
            <person name="Kotiranta H."/>
            <person name="LaButti K.M."/>
            <person name="Lechner B.E."/>
            <person name="Liimatainen K."/>
            <person name="Lipzen A."/>
            <person name="Lukacs Z."/>
            <person name="Mihaltcheva S."/>
            <person name="Morgado L.N."/>
            <person name="Niskanen T."/>
            <person name="Noordeloos M.E."/>
            <person name="Ohm R.A."/>
            <person name="Ortiz-Santana B."/>
            <person name="Ovrebo C."/>
            <person name="Racz N."/>
            <person name="Riley R."/>
            <person name="Savchenko A."/>
            <person name="Shiryaev A."/>
            <person name="Soop K."/>
            <person name="Spirin V."/>
            <person name="Szebenyi C."/>
            <person name="Tomsovsky M."/>
            <person name="Tulloss R.E."/>
            <person name="Uehling J."/>
            <person name="Grigoriev I.V."/>
            <person name="Vagvolgyi C."/>
            <person name="Papp T."/>
            <person name="Martin F.M."/>
            <person name="Miettinen O."/>
            <person name="Hibbett D.S."/>
            <person name="Nagy L.G."/>
        </authorList>
    </citation>
    <scope>NUCLEOTIDE SEQUENCE [LARGE SCALE GENOMIC DNA]</scope>
    <source>
        <strain evidence="5 6">FP101781</strain>
    </source>
</reference>
<feature type="compositionally biased region" description="Acidic residues" evidence="3">
    <location>
        <begin position="632"/>
        <end position="645"/>
    </location>
</feature>
<dbReference type="EMBL" id="QPFP01000013">
    <property type="protein sequence ID" value="TEB33158.1"/>
    <property type="molecule type" value="Genomic_DNA"/>
</dbReference>
<protein>
    <recommendedName>
        <fullName evidence="4">ELYS-like domain-containing protein</fullName>
    </recommendedName>
</protein>
<evidence type="ECO:0000256" key="2">
    <source>
        <dbReference type="ARBA" id="ARBA00023242"/>
    </source>
</evidence>
<dbReference type="STRING" id="71717.A0A4Y7TGV7"/>
<dbReference type="InterPro" id="IPR025151">
    <property type="entry name" value="ELYS_dom"/>
</dbReference>
<dbReference type="GO" id="GO:0005634">
    <property type="term" value="C:nucleus"/>
    <property type="evidence" value="ECO:0007669"/>
    <property type="project" value="UniProtKB-SubCell"/>
</dbReference>
<comment type="caution">
    <text evidence="5">The sequence shown here is derived from an EMBL/GenBank/DDBJ whole genome shotgun (WGS) entry which is preliminary data.</text>
</comment>
<feature type="compositionally biased region" description="Polar residues" evidence="3">
    <location>
        <begin position="536"/>
        <end position="568"/>
    </location>
</feature>
<feature type="compositionally biased region" description="Basic residues" evidence="3">
    <location>
        <begin position="719"/>
        <end position="736"/>
    </location>
</feature>
<dbReference type="OrthoDB" id="20729at2759"/>
<keyword evidence="2" id="KW-0539">Nucleus</keyword>
<feature type="compositionally biased region" description="Acidic residues" evidence="3">
    <location>
        <begin position="492"/>
        <end position="504"/>
    </location>
</feature>
<dbReference type="AlphaFoldDB" id="A0A4Y7TGV7"/>
<dbReference type="Pfam" id="PF13934">
    <property type="entry name" value="ELYS"/>
    <property type="match status" value="2"/>
</dbReference>
<keyword evidence="6" id="KW-1185">Reference proteome</keyword>
<feature type="compositionally biased region" description="Polar residues" evidence="3">
    <location>
        <begin position="324"/>
        <end position="347"/>
    </location>
</feature>
<feature type="compositionally biased region" description="Basic and acidic residues" evidence="3">
    <location>
        <begin position="505"/>
        <end position="522"/>
    </location>
</feature>
<evidence type="ECO:0000313" key="6">
    <source>
        <dbReference type="Proteomes" id="UP000298030"/>
    </source>
</evidence>
<evidence type="ECO:0000256" key="3">
    <source>
        <dbReference type="SAM" id="MobiDB-lite"/>
    </source>
</evidence>
<evidence type="ECO:0000256" key="1">
    <source>
        <dbReference type="ARBA" id="ARBA00004123"/>
    </source>
</evidence>
<feature type="domain" description="ELYS-like" evidence="4">
    <location>
        <begin position="45"/>
        <end position="143"/>
    </location>
</feature>
<sequence length="736" mass="79442">MEGVTSSSQSPVPLSKYFDLSNNGFAWRSPRPEQIMDRRAALDDKLIFDTLLISGGIRDPDFLYPPQDAAGLERLLDAIDTSTYDTLKKHTLVYFLLKWHQDGRENTFKKTYCIPPQFAALADAYWYLDAGVTVPKAVSILPGPLLLKYVRTAKPPLVEPPDMLRYVVALAESSIVEAWQYQRSFSEKDDMRPRLFRRIVDWAISPAVRAHALKSFVSLPLSPFEQGLLNDIALKPSEEYDSPSVALIQDLVCVRYIELGKYIRRYQNGPQSLSPVEKSLLEAELKLVPKEKAPQPETPARPVRATTAEAANLSQSWEEVPVPQSLNKSTNTPLRNIQIPATPSASAGPQFGTPSAAVPVPSTSITAPLLPLSNGSTSISANGFTPRKSGPLSTLGKGKPSLSGVGQRLAMGAGPVISSPASGMRLPGSANKAANHASSTPAQHVFVSTVNQANAFYQPKQSSQKRPLPSDEEEEEEAIPKPEPLSAVTDESQPDEGMDVDADKEEEKAQESSQDKSPKEPELEVVPGWKDMEPVNQLNRSIFGTSTAQSPSAHISARSSKPNGNASTKKAKMQPPGPFASVHQAGVARTQSATNAAHHDASTSPQAKPIRKTRSVKQEKKPLSRSIPGGLMDDEDADHEGEEEGVDKLAPLRGASPPPARAVSAGKTRALRKPSRSIAGSEGGSDGEGLTRTRRSSRLSTTGSVRNLSPEAAKEPAAPKRKSGRAATTKRKKQTI</sequence>